<evidence type="ECO:0000256" key="9">
    <source>
        <dbReference type="ARBA" id="ARBA00022827"/>
    </source>
</evidence>
<reference evidence="19 20" key="1">
    <citation type="submission" date="2018-12" db="EMBL/GenBank/DDBJ databases">
        <authorList>
            <person name="Li F."/>
        </authorList>
    </citation>
    <scope>NUCLEOTIDE SEQUENCE [LARGE SCALE GENOMIC DNA]</scope>
    <source>
        <strain evidence="19 20">11W25H-1</strain>
    </source>
</reference>
<keyword evidence="8 17" id="KW-0285">Flavoprotein</keyword>
<evidence type="ECO:0000256" key="5">
    <source>
        <dbReference type="ARBA" id="ARBA00010485"/>
    </source>
</evidence>
<dbReference type="NCBIfam" id="NF010478">
    <property type="entry name" value="PRK13903.1"/>
    <property type="match status" value="1"/>
</dbReference>
<evidence type="ECO:0000256" key="16">
    <source>
        <dbReference type="ARBA" id="ARBA00048914"/>
    </source>
</evidence>
<dbReference type="InterPro" id="IPR011601">
    <property type="entry name" value="MurB_C"/>
</dbReference>
<dbReference type="HAMAP" id="MF_00037">
    <property type="entry name" value="MurB"/>
    <property type="match status" value="1"/>
</dbReference>
<dbReference type="InterPro" id="IPR016166">
    <property type="entry name" value="FAD-bd_PCMH"/>
</dbReference>
<keyword evidence="7 17" id="KW-0132">Cell division</keyword>
<dbReference type="InterPro" id="IPR036635">
    <property type="entry name" value="MurB_C_sf"/>
</dbReference>
<dbReference type="GO" id="GO:0071555">
    <property type="term" value="P:cell wall organization"/>
    <property type="evidence" value="ECO:0007669"/>
    <property type="project" value="UniProtKB-KW"/>
</dbReference>
<evidence type="ECO:0000256" key="8">
    <source>
        <dbReference type="ARBA" id="ARBA00022630"/>
    </source>
</evidence>
<keyword evidence="10 17" id="KW-0521">NADP</keyword>
<evidence type="ECO:0000256" key="6">
    <source>
        <dbReference type="ARBA" id="ARBA00022490"/>
    </source>
</evidence>
<dbReference type="PANTHER" id="PTHR21071">
    <property type="entry name" value="UDP-N-ACETYLENOLPYRUVOYLGLUCOSAMINE REDUCTASE"/>
    <property type="match status" value="1"/>
</dbReference>
<dbReference type="GO" id="GO:0051301">
    <property type="term" value="P:cell division"/>
    <property type="evidence" value="ECO:0007669"/>
    <property type="project" value="UniProtKB-KW"/>
</dbReference>
<dbReference type="NCBIfam" id="TIGR00179">
    <property type="entry name" value="murB"/>
    <property type="match status" value="1"/>
</dbReference>
<dbReference type="GO" id="GO:0008360">
    <property type="term" value="P:regulation of cell shape"/>
    <property type="evidence" value="ECO:0007669"/>
    <property type="project" value="UniProtKB-KW"/>
</dbReference>
<dbReference type="Pfam" id="PF02873">
    <property type="entry name" value="MurB_C"/>
    <property type="match status" value="1"/>
</dbReference>
<dbReference type="OrthoDB" id="9804753at2"/>
<keyword evidence="14 17" id="KW-0131">Cell cycle</keyword>
<proteinExistence type="inferred from homology"/>
<dbReference type="EMBL" id="RZNB01000003">
    <property type="protein sequence ID" value="RWZ50940.1"/>
    <property type="molecule type" value="Genomic_DNA"/>
</dbReference>
<comment type="function">
    <text evidence="2 17">Cell wall formation.</text>
</comment>
<dbReference type="InterPro" id="IPR006094">
    <property type="entry name" value="Oxid_FAD_bind_N"/>
</dbReference>
<evidence type="ECO:0000256" key="1">
    <source>
        <dbReference type="ARBA" id="ARBA00001974"/>
    </source>
</evidence>
<dbReference type="PROSITE" id="PS51387">
    <property type="entry name" value="FAD_PCMH"/>
    <property type="match status" value="1"/>
</dbReference>
<evidence type="ECO:0000256" key="2">
    <source>
        <dbReference type="ARBA" id="ARBA00003921"/>
    </source>
</evidence>
<evidence type="ECO:0000256" key="7">
    <source>
        <dbReference type="ARBA" id="ARBA00022618"/>
    </source>
</evidence>
<dbReference type="InterPro" id="IPR016169">
    <property type="entry name" value="FAD-bd_PCMH_sub2"/>
</dbReference>
<gene>
    <name evidence="17" type="primary">murB</name>
    <name evidence="19" type="ORF">ELQ90_08940</name>
</gene>
<keyword evidence="9 17" id="KW-0274">FAD</keyword>
<comment type="pathway">
    <text evidence="4 17">Cell wall biogenesis; peptidoglycan biosynthesis.</text>
</comment>
<dbReference type="Gene3D" id="3.30.465.10">
    <property type="match status" value="1"/>
</dbReference>
<dbReference type="Pfam" id="PF01565">
    <property type="entry name" value="FAD_binding_4"/>
    <property type="match status" value="1"/>
</dbReference>
<dbReference type="SUPFAM" id="SSF56194">
    <property type="entry name" value="Uridine diphospho-N-Acetylenolpyruvylglucosamine reductase, MurB, C-terminal domain"/>
    <property type="match status" value="1"/>
</dbReference>
<comment type="catalytic activity">
    <reaction evidence="16 17">
        <text>UDP-N-acetyl-alpha-D-muramate + NADP(+) = UDP-N-acetyl-3-O-(1-carboxyvinyl)-alpha-D-glucosamine + NADPH + H(+)</text>
        <dbReference type="Rhea" id="RHEA:12248"/>
        <dbReference type="ChEBI" id="CHEBI:15378"/>
        <dbReference type="ChEBI" id="CHEBI:57783"/>
        <dbReference type="ChEBI" id="CHEBI:58349"/>
        <dbReference type="ChEBI" id="CHEBI:68483"/>
        <dbReference type="ChEBI" id="CHEBI:70757"/>
        <dbReference type="EC" id="1.3.1.98"/>
    </reaction>
</comment>
<organism evidence="19 20">
    <name type="scientific">Labedella phragmitis</name>
    <dbReference type="NCBI Taxonomy" id="2498849"/>
    <lineage>
        <taxon>Bacteria</taxon>
        <taxon>Bacillati</taxon>
        <taxon>Actinomycetota</taxon>
        <taxon>Actinomycetes</taxon>
        <taxon>Micrococcales</taxon>
        <taxon>Microbacteriaceae</taxon>
        <taxon>Labedella</taxon>
    </lineage>
</organism>
<dbReference type="EC" id="1.3.1.98" evidence="17"/>
<dbReference type="Gene3D" id="3.90.78.10">
    <property type="entry name" value="UDP-N-acetylenolpyruvoylglucosamine reductase, C-terminal domain"/>
    <property type="match status" value="1"/>
</dbReference>
<evidence type="ECO:0000256" key="15">
    <source>
        <dbReference type="ARBA" id="ARBA00023316"/>
    </source>
</evidence>
<sequence>MTTNPRTTAVVPFSSLTTFRVGGEPAEYAEATSVRELTALLDEGWRRYDDWMVVGGGSNLLVGSDGFPGIAIAVRTRGIERVDVPEVPDGTVRVRIQAGESWEDVVAFAVDAGLSGIEALSGIPGSSGAAPIQNIGAYGAEIGDVLSSVELYDRESGRLERVRADELGLGYRTSVLKRHGGGPAEREAVVVSIDLDLTRSVDGLGAPIAYPQLAKALGVELGDRVALAEVRRAVLALRSSKGMVLDPDDRDSWSAGSFFTNPIVSERFAAELPADAPRWPVDDVEEPVTVLPLDGSAGFDLPILSPLVEDERRVKLSAAWLIENAGIGRGFALPGSNAAISSKHTLALTNRGNASGEDIAALARYVQARVQSEFGVLLLPEPVVVGLDI</sequence>
<dbReference type="GO" id="GO:0009252">
    <property type="term" value="P:peptidoglycan biosynthetic process"/>
    <property type="evidence" value="ECO:0007669"/>
    <property type="project" value="UniProtKB-UniRule"/>
</dbReference>
<keyword evidence="13 17" id="KW-0560">Oxidoreductase</keyword>
<dbReference type="Gene3D" id="3.30.43.10">
    <property type="entry name" value="Uridine Diphospho-n-acetylenolpyruvylglucosamine Reductase, domain 2"/>
    <property type="match status" value="1"/>
</dbReference>
<dbReference type="AlphaFoldDB" id="A0A3S3Z3H4"/>
<feature type="active site" description="Proton donor" evidence="17">
    <location>
        <position position="257"/>
    </location>
</feature>
<evidence type="ECO:0000256" key="12">
    <source>
        <dbReference type="ARBA" id="ARBA00022984"/>
    </source>
</evidence>
<keyword evidence="15 17" id="KW-0961">Cell wall biogenesis/degradation</keyword>
<accession>A0A3S3Z3H4</accession>
<evidence type="ECO:0000256" key="3">
    <source>
        <dbReference type="ARBA" id="ARBA00004496"/>
    </source>
</evidence>
<keyword evidence="12 17" id="KW-0573">Peptidoglycan synthesis</keyword>
<comment type="subcellular location">
    <subcellularLocation>
        <location evidence="3 17">Cytoplasm</location>
    </subcellularLocation>
</comment>
<dbReference type="GO" id="GO:0008762">
    <property type="term" value="F:UDP-N-acetylmuramate dehydrogenase activity"/>
    <property type="evidence" value="ECO:0007669"/>
    <property type="project" value="UniProtKB-UniRule"/>
</dbReference>
<keyword evidence="6 17" id="KW-0963">Cytoplasm</keyword>
<evidence type="ECO:0000259" key="18">
    <source>
        <dbReference type="PROSITE" id="PS51387"/>
    </source>
</evidence>
<feature type="domain" description="FAD-binding PCMH-type" evidence="18">
    <location>
        <begin position="21"/>
        <end position="200"/>
    </location>
</feature>
<protein>
    <recommendedName>
        <fullName evidence="17">UDP-N-acetylenolpyruvoylglucosamine reductase</fullName>
        <ecNumber evidence="17">1.3.1.98</ecNumber>
    </recommendedName>
    <alternativeName>
        <fullName evidence="17">UDP-N-acetylmuramate dehydrogenase</fullName>
    </alternativeName>
</protein>
<dbReference type="GO" id="GO:0005829">
    <property type="term" value="C:cytosol"/>
    <property type="evidence" value="ECO:0007669"/>
    <property type="project" value="TreeGrafter"/>
</dbReference>
<dbReference type="InterPro" id="IPR016167">
    <property type="entry name" value="FAD-bd_PCMH_sub1"/>
</dbReference>
<feature type="active site" evidence="17">
    <location>
        <position position="381"/>
    </location>
</feature>
<dbReference type="PANTHER" id="PTHR21071:SF4">
    <property type="entry name" value="UDP-N-ACETYLENOLPYRUVOYLGLUCOSAMINE REDUCTASE"/>
    <property type="match status" value="1"/>
</dbReference>
<evidence type="ECO:0000256" key="10">
    <source>
        <dbReference type="ARBA" id="ARBA00022857"/>
    </source>
</evidence>
<evidence type="ECO:0000256" key="13">
    <source>
        <dbReference type="ARBA" id="ARBA00023002"/>
    </source>
</evidence>
<dbReference type="InterPro" id="IPR003170">
    <property type="entry name" value="MurB"/>
</dbReference>
<comment type="similarity">
    <text evidence="5 17">Belongs to the MurB family.</text>
</comment>
<dbReference type="SUPFAM" id="SSF56176">
    <property type="entry name" value="FAD-binding/transporter-associated domain-like"/>
    <property type="match status" value="1"/>
</dbReference>
<evidence type="ECO:0000313" key="19">
    <source>
        <dbReference type="EMBL" id="RWZ50940.1"/>
    </source>
</evidence>
<evidence type="ECO:0000256" key="17">
    <source>
        <dbReference type="HAMAP-Rule" id="MF_00037"/>
    </source>
</evidence>
<evidence type="ECO:0000313" key="20">
    <source>
        <dbReference type="Proteomes" id="UP000288547"/>
    </source>
</evidence>
<evidence type="ECO:0000256" key="11">
    <source>
        <dbReference type="ARBA" id="ARBA00022960"/>
    </source>
</evidence>
<dbReference type="UniPathway" id="UPA00219"/>
<dbReference type="RefSeq" id="WP_128494934.1">
    <property type="nucleotide sequence ID" value="NZ_RZNB01000003.1"/>
</dbReference>
<keyword evidence="11 17" id="KW-0133">Cell shape</keyword>
<comment type="caution">
    <text evidence="19">The sequence shown here is derived from an EMBL/GenBank/DDBJ whole genome shotgun (WGS) entry which is preliminary data.</text>
</comment>
<evidence type="ECO:0000256" key="4">
    <source>
        <dbReference type="ARBA" id="ARBA00004752"/>
    </source>
</evidence>
<feature type="active site" evidence="17">
    <location>
        <position position="172"/>
    </location>
</feature>
<dbReference type="GO" id="GO:0071949">
    <property type="term" value="F:FAD binding"/>
    <property type="evidence" value="ECO:0007669"/>
    <property type="project" value="InterPro"/>
</dbReference>
<dbReference type="InterPro" id="IPR036318">
    <property type="entry name" value="FAD-bd_PCMH-like_sf"/>
</dbReference>
<comment type="cofactor">
    <cofactor evidence="1 17">
        <name>FAD</name>
        <dbReference type="ChEBI" id="CHEBI:57692"/>
    </cofactor>
</comment>
<keyword evidence="20" id="KW-1185">Reference proteome</keyword>
<evidence type="ECO:0000256" key="14">
    <source>
        <dbReference type="ARBA" id="ARBA00023306"/>
    </source>
</evidence>
<name>A0A3S3Z3H4_9MICO</name>
<dbReference type="Proteomes" id="UP000288547">
    <property type="component" value="Unassembled WGS sequence"/>
</dbReference>